<gene>
    <name evidence="9" type="ORF">CCHLO57077_00016620</name>
</gene>
<dbReference type="Pfam" id="PF07519">
    <property type="entry name" value="Tannase"/>
    <property type="match status" value="1"/>
</dbReference>
<evidence type="ECO:0000313" key="10">
    <source>
        <dbReference type="Proteomes" id="UP001160390"/>
    </source>
</evidence>
<dbReference type="PANTHER" id="PTHR33938">
    <property type="entry name" value="FERULOYL ESTERASE B-RELATED"/>
    <property type="match status" value="1"/>
</dbReference>
<comment type="similarity">
    <text evidence="1 8">Belongs to the tannase family.</text>
</comment>
<dbReference type="SUPFAM" id="SSF53474">
    <property type="entry name" value="alpha/beta-Hydrolases"/>
    <property type="match status" value="1"/>
</dbReference>
<evidence type="ECO:0000256" key="8">
    <source>
        <dbReference type="RuleBase" id="RU361238"/>
    </source>
</evidence>
<dbReference type="InterPro" id="IPR011118">
    <property type="entry name" value="Tannase/feruloyl_esterase"/>
</dbReference>
<dbReference type="EMBL" id="CABFNP030001199">
    <property type="protein sequence ID" value="CAI6092298.1"/>
    <property type="molecule type" value="Genomic_DNA"/>
</dbReference>
<keyword evidence="5 8" id="KW-0378">Hydrolase</keyword>
<comment type="caution">
    <text evidence="9">The sequence shown here is derived from an EMBL/GenBank/DDBJ whole genome shotgun (WGS) entry which is preliminary data.</text>
</comment>
<name>A0AA35Q1I1_9HYPO</name>
<evidence type="ECO:0000256" key="1">
    <source>
        <dbReference type="ARBA" id="ARBA00006249"/>
    </source>
</evidence>
<keyword evidence="3" id="KW-0479">Metal-binding</keyword>
<dbReference type="EC" id="3.1.1.-" evidence="8"/>
<proteinExistence type="inferred from homology"/>
<evidence type="ECO:0000256" key="2">
    <source>
        <dbReference type="ARBA" id="ARBA00022487"/>
    </source>
</evidence>
<reference evidence="9" key="1">
    <citation type="submission" date="2023-01" db="EMBL/GenBank/DDBJ databases">
        <authorList>
            <person name="Piombo E."/>
        </authorList>
    </citation>
    <scope>NUCLEOTIDE SEQUENCE</scope>
</reference>
<evidence type="ECO:0000256" key="7">
    <source>
        <dbReference type="ARBA" id="ARBA00023157"/>
    </source>
</evidence>
<keyword evidence="10" id="KW-1185">Reference proteome</keyword>
<evidence type="ECO:0000256" key="4">
    <source>
        <dbReference type="ARBA" id="ARBA00022729"/>
    </source>
</evidence>
<sequence length="518" mass="56294">MAMSSLTDHCVDATFGNPVLFGADILSLQADLVTGYSNYIPEGYIFSQPSVFVRNATFCNVTVSYTHPGYNDKVTVESWLPVEGYNGRLQAVGGGGWSPGRGTISYWGMAGAIYYGYATVTTDSGVTELGAPDSWALASPGNLNWAGLSNFGYVSLNDEAVIAKSLVESFYGEAPSYAYWNGCSQGGRQGMALAQQYPNAYDGILSAAPAINWSPFVMSTIWPAFYMNHTGQYPQACELDYITSLAIEACDELDGVKDGLIAEPEQCLRHFNATEHVGKKFVCSTNSAEVQLTAGAADVATAIWTGPTSLNGEFMWYGFDIGSSLSTIAPTSCTDTGDCFASGQLSIATWWRNFVDMDPESNRTSISWEEFDILFKHLKRAFDSTFETSERDLSSFRDAGGKLINFHGLADQSIPVWNTLSYYREVASYLGGVDDFYQYYRVPGLAHCAGGAGGQPIALFDQLRLWVENGTAPSHSPVTIKLPDNTTRVEIICPYPSKAVFGRPCTNLTSTSCWSCEL</sequence>
<dbReference type="InterPro" id="IPR029058">
    <property type="entry name" value="AB_hydrolase_fold"/>
</dbReference>
<keyword evidence="2" id="KW-0719">Serine esterase</keyword>
<evidence type="ECO:0000256" key="3">
    <source>
        <dbReference type="ARBA" id="ARBA00022723"/>
    </source>
</evidence>
<dbReference type="Gene3D" id="3.40.50.1820">
    <property type="entry name" value="alpha/beta hydrolase"/>
    <property type="match status" value="1"/>
</dbReference>
<organism evidence="9 10">
    <name type="scientific">Clonostachys chloroleuca</name>
    <dbReference type="NCBI Taxonomy" id="1926264"/>
    <lineage>
        <taxon>Eukaryota</taxon>
        <taxon>Fungi</taxon>
        <taxon>Dikarya</taxon>
        <taxon>Ascomycota</taxon>
        <taxon>Pezizomycotina</taxon>
        <taxon>Sordariomycetes</taxon>
        <taxon>Hypocreomycetidae</taxon>
        <taxon>Hypocreales</taxon>
        <taxon>Bionectriaceae</taxon>
        <taxon>Clonostachys</taxon>
    </lineage>
</organism>
<dbReference type="GO" id="GO:0046872">
    <property type="term" value="F:metal ion binding"/>
    <property type="evidence" value="ECO:0007669"/>
    <property type="project" value="UniProtKB-KW"/>
</dbReference>
<evidence type="ECO:0000313" key="9">
    <source>
        <dbReference type="EMBL" id="CAI6092298.1"/>
    </source>
</evidence>
<evidence type="ECO:0000256" key="5">
    <source>
        <dbReference type="ARBA" id="ARBA00022801"/>
    </source>
</evidence>
<dbReference type="PANTHER" id="PTHR33938:SF13">
    <property type="entry name" value="CARBOXYLIC ESTER HYDROLASE"/>
    <property type="match status" value="1"/>
</dbReference>
<dbReference type="Proteomes" id="UP001160390">
    <property type="component" value="Unassembled WGS sequence"/>
</dbReference>
<evidence type="ECO:0000256" key="6">
    <source>
        <dbReference type="ARBA" id="ARBA00022837"/>
    </source>
</evidence>
<keyword evidence="7" id="KW-1015">Disulfide bond</keyword>
<accession>A0AA35Q1I1</accession>
<dbReference type="GO" id="GO:0030600">
    <property type="term" value="F:feruloyl esterase activity"/>
    <property type="evidence" value="ECO:0007669"/>
    <property type="project" value="UniProtKB-ARBA"/>
</dbReference>
<keyword evidence="4" id="KW-0732">Signal</keyword>
<dbReference type="AlphaFoldDB" id="A0AA35Q1I1"/>
<keyword evidence="6" id="KW-0106">Calcium</keyword>
<protein>
    <recommendedName>
        <fullName evidence="8">Carboxylic ester hydrolase</fullName>
        <ecNumber evidence="8">3.1.1.-</ecNumber>
    </recommendedName>
</protein>